<dbReference type="Proteomes" id="UP000030003">
    <property type="component" value="Unassembled WGS sequence"/>
</dbReference>
<feature type="region of interest" description="Disordered" evidence="1">
    <location>
        <begin position="45"/>
        <end position="102"/>
    </location>
</feature>
<proteinExistence type="predicted"/>
<evidence type="ECO:0000313" key="3">
    <source>
        <dbReference type="Proteomes" id="UP000030003"/>
    </source>
</evidence>
<feature type="compositionally biased region" description="Pro residues" evidence="1">
    <location>
        <begin position="74"/>
        <end position="85"/>
    </location>
</feature>
<gene>
    <name evidence="2" type="ORF">N791_03080</name>
</gene>
<feature type="compositionally biased region" description="Polar residues" evidence="1">
    <location>
        <begin position="93"/>
        <end position="102"/>
    </location>
</feature>
<keyword evidence="3" id="KW-1185">Reference proteome</keyword>
<evidence type="ECO:0000313" key="2">
    <source>
        <dbReference type="EMBL" id="KGO98330.1"/>
    </source>
</evidence>
<comment type="caution">
    <text evidence="2">The sequence shown here is derived from an EMBL/GenBank/DDBJ whole genome shotgun (WGS) entry which is preliminary data.</text>
</comment>
<dbReference type="AlphaFoldDB" id="A0A0A0M5G9"/>
<sequence>MLPRCWWRGPWRSESPRSWRRIPPRCGPRSGSCVMPRLARVRIPHSPALDASAPAPGTGSLAHRRCGGSTRPTPVDPGRPRPPSLRTPAPKWSCTTRLNRAR</sequence>
<protein>
    <submittedName>
        <fullName evidence="2">Uncharacterized protein</fullName>
    </submittedName>
</protein>
<name>A0A0A0M5G9_9GAMM</name>
<organism evidence="2 3">
    <name type="scientific">Lysobacter defluvii IMMIB APB-9 = DSM 18482</name>
    <dbReference type="NCBI Taxonomy" id="1385515"/>
    <lineage>
        <taxon>Bacteria</taxon>
        <taxon>Pseudomonadati</taxon>
        <taxon>Pseudomonadota</taxon>
        <taxon>Gammaproteobacteria</taxon>
        <taxon>Lysobacterales</taxon>
        <taxon>Lysobacteraceae</taxon>
        <taxon>Novilysobacter</taxon>
    </lineage>
</organism>
<dbReference type="EMBL" id="AVBH01000095">
    <property type="protein sequence ID" value="KGO98330.1"/>
    <property type="molecule type" value="Genomic_DNA"/>
</dbReference>
<reference evidence="2 3" key="1">
    <citation type="submission" date="2013-08" db="EMBL/GenBank/DDBJ databases">
        <title>Genomic analysis of Lysobacter defluvii.</title>
        <authorList>
            <person name="Wang Q."/>
            <person name="Wang G."/>
        </authorList>
    </citation>
    <scope>NUCLEOTIDE SEQUENCE [LARGE SCALE GENOMIC DNA]</scope>
    <source>
        <strain evidence="2 3">IMMIB APB-9</strain>
    </source>
</reference>
<accession>A0A0A0M5G9</accession>
<evidence type="ECO:0000256" key="1">
    <source>
        <dbReference type="SAM" id="MobiDB-lite"/>
    </source>
</evidence>